<dbReference type="InterPro" id="IPR003018">
    <property type="entry name" value="GAF"/>
</dbReference>
<dbReference type="InterPro" id="IPR029016">
    <property type="entry name" value="GAF-like_dom_sf"/>
</dbReference>
<dbReference type="SUPFAM" id="SSF55781">
    <property type="entry name" value="GAF domain-like"/>
    <property type="match status" value="1"/>
</dbReference>
<dbReference type="SMART" id="SM00388">
    <property type="entry name" value="HisKA"/>
    <property type="match status" value="1"/>
</dbReference>
<dbReference type="SUPFAM" id="SSF55874">
    <property type="entry name" value="ATPase domain of HSP90 chaperone/DNA topoisomerase II/histidine kinase"/>
    <property type="match status" value="1"/>
</dbReference>
<dbReference type="Gene3D" id="1.10.287.130">
    <property type="match status" value="1"/>
</dbReference>
<comment type="caution">
    <text evidence="10">The sequence shown here is derived from an EMBL/GenBank/DDBJ whole genome shotgun (WGS) entry which is preliminary data.</text>
</comment>
<dbReference type="PRINTS" id="PR00344">
    <property type="entry name" value="BCTRLSENSOR"/>
</dbReference>
<dbReference type="InterPro" id="IPR003661">
    <property type="entry name" value="HisK_dim/P_dom"/>
</dbReference>
<dbReference type="InterPro" id="IPR003594">
    <property type="entry name" value="HATPase_dom"/>
</dbReference>
<keyword evidence="8" id="KW-0902">Two-component regulatory system</keyword>
<dbReference type="PATRIC" id="fig|1150600.3.peg.1844"/>
<dbReference type="OrthoDB" id="9124519at2"/>
<dbReference type="PANTHER" id="PTHR42878:SF7">
    <property type="entry name" value="SENSOR HISTIDINE KINASE GLRK"/>
    <property type="match status" value="1"/>
</dbReference>
<evidence type="ECO:0000256" key="8">
    <source>
        <dbReference type="ARBA" id="ARBA00023012"/>
    </source>
</evidence>
<dbReference type="AlphaFoldDB" id="R9GTN1"/>
<dbReference type="GO" id="GO:0000155">
    <property type="term" value="F:phosphorelay sensor kinase activity"/>
    <property type="evidence" value="ECO:0007669"/>
    <property type="project" value="InterPro"/>
</dbReference>
<dbReference type="GO" id="GO:0000156">
    <property type="term" value="F:phosphorelay response regulator activity"/>
    <property type="evidence" value="ECO:0007669"/>
    <property type="project" value="TreeGrafter"/>
</dbReference>
<sequence length="398" mass="44862">MIKFDKKIQEEIEEINHNPAIINILEVICQTTGMGFAVVARVTEKRWIALAVKDNINFGLTSGGELNINTTICNEILKHHEPVVVDNFEEDEMYKCHQTPLIYGLKSYISFPIFLKNGDFFGTLCAIDPNPAKVKTAQVRGMFNLFTDLISFHLNAMEEIRVSQIKLEEERKEAKFREQFIAILGHDLRNPVGAINSAVQLQLRLPLDERTFKLAKIIQDSSKRTIGLINTMLDLAQGKLGRGIALNYTAGKKLENTLNEVITELRTISPDRVIEVEMNLKEEIRCDHKRVAQLFSNVLGNALTHGAKDQPVVIRALSNEKGFELIVTNPGTKIPEETMNNLFKPFSRGEITSRHEGLGLGLYIASEIARAHHGKLEAKSNDEYTSMTFSIEKNNIFT</sequence>
<dbReference type="RefSeq" id="WP_016195106.1">
    <property type="nucleotide sequence ID" value="NZ_AQPN01000071.1"/>
</dbReference>
<dbReference type="Pfam" id="PF02518">
    <property type="entry name" value="HATPase_c"/>
    <property type="match status" value="1"/>
</dbReference>
<evidence type="ECO:0000256" key="4">
    <source>
        <dbReference type="ARBA" id="ARBA00022679"/>
    </source>
</evidence>
<dbReference type="GO" id="GO:0030295">
    <property type="term" value="F:protein kinase activator activity"/>
    <property type="evidence" value="ECO:0007669"/>
    <property type="project" value="TreeGrafter"/>
</dbReference>
<evidence type="ECO:0000313" key="11">
    <source>
        <dbReference type="Proteomes" id="UP000014174"/>
    </source>
</evidence>
<gene>
    <name evidence="10" type="ORF">ADIARSV_1871</name>
</gene>
<dbReference type="SUPFAM" id="SSF47384">
    <property type="entry name" value="Homodimeric domain of signal transducing histidine kinase"/>
    <property type="match status" value="1"/>
</dbReference>
<dbReference type="InterPro" id="IPR004358">
    <property type="entry name" value="Sig_transdc_His_kin-like_C"/>
</dbReference>
<dbReference type="EMBL" id="AQPN01000071">
    <property type="protein sequence ID" value="EOR94910.1"/>
    <property type="molecule type" value="Genomic_DNA"/>
</dbReference>
<keyword evidence="3" id="KW-0597">Phosphoprotein</keyword>
<dbReference type="EC" id="2.7.13.3" evidence="2"/>
<dbReference type="PANTHER" id="PTHR42878">
    <property type="entry name" value="TWO-COMPONENT HISTIDINE KINASE"/>
    <property type="match status" value="1"/>
</dbReference>
<dbReference type="SMART" id="SM00065">
    <property type="entry name" value="GAF"/>
    <property type="match status" value="1"/>
</dbReference>
<dbReference type="InterPro" id="IPR036097">
    <property type="entry name" value="HisK_dim/P_sf"/>
</dbReference>
<dbReference type="Pfam" id="PF01590">
    <property type="entry name" value="GAF"/>
    <property type="match status" value="1"/>
</dbReference>
<accession>R9GTN1</accession>
<evidence type="ECO:0000256" key="6">
    <source>
        <dbReference type="ARBA" id="ARBA00022777"/>
    </source>
</evidence>
<dbReference type="eggNOG" id="COG2205">
    <property type="taxonomic scope" value="Bacteria"/>
</dbReference>
<dbReference type="Pfam" id="PF00512">
    <property type="entry name" value="HisKA"/>
    <property type="match status" value="1"/>
</dbReference>
<dbReference type="Gene3D" id="3.30.450.40">
    <property type="match status" value="1"/>
</dbReference>
<evidence type="ECO:0000256" key="7">
    <source>
        <dbReference type="ARBA" id="ARBA00022840"/>
    </source>
</evidence>
<dbReference type="STRING" id="1150600.ADIARSV_1871"/>
<name>R9GTN1_9SPHI</name>
<dbReference type="Gene3D" id="3.30.565.10">
    <property type="entry name" value="Histidine kinase-like ATPase, C-terminal domain"/>
    <property type="match status" value="1"/>
</dbReference>
<evidence type="ECO:0000259" key="9">
    <source>
        <dbReference type="PROSITE" id="PS50109"/>
    </source>
</evidence>
<dbReference type="InterPro" id="IPR036890">
    <property type="entry name" value="HATPase_C_sf"/>
</dbReference>
<dbReference type="Proteomes" id="UP000014174">
    <property type="component" value="Unassembled WGS sequence"/>
</dbReference>
<keyword evidence="11" id="KW-1185">Reference proteome</keyword>
<evidence type="ECO:0000256" key="2">
    <source>
        <dbReference type="ARBA" id="ARBA00012438"/>
    </source>
</evidence>
<comment type="catalytic activity">
    <reaction evidence="1">
        <text>ATP + protein L-histidine = ADP + protein N-phospho-L-histidine.</text>
        <dbReference type="EC" id="2.7.13.3"/>
    </reaction>
</comment>
<proteinExistence type="predicted"/>
<keyword evidence="6 10" id="KW-0418">Kinase</keyword>
<dbReference type="PROSITE" id="PS50109">
    <property type="entry name" value="HIS_KIN"/>
    <property type="match status" value="1"/>
</dbReference>
<evidence type="ECO:0000313" key="10">
    <source>
        <dbReference type="EMBL" id="EOR94910.1"/>
    </source>
</evidence>
<keyword evidence="7" id="KW-0067">ATP-binding</keyword>
<dbReference type="SMART" id="SM00387">
    <property type="entry name" value="HATPase_c"/>
    <property type="match status" value="1"/>
</dbReference>
<keyword evidence="4" id="KW-0808">Transferase</keyword>
<keyword evidence="5" id="KW-0547">Nucleotide-binding</keyword>
<organism evidence="10 11">
    <name type="scientific">Arcticibacter svalbardensis MN12-7</name>
    <dbReference type="NCBI Taxonomy" id="1150600"/>
    <lineage>
        <taxon>Bacteria</taxon>
        <taxon>Pseudomonadati</taxon>
        <taxon>Bacteroidota</taxon>
        <taxon>Sphingobacteriia</taxon>
        <taxon>Sphingobacteriales</taxon>
        <taxon>Sphingobacteriaceae</taxon>
        <taxon>Arcticibacter</taxon>
    </lineage>
</organism>
<dbReference type="InterPro" id="IPR050351">
    <property type="entry name" value="BphY/WalK/GraS-like"/>
</dbReference>
<dbReference type="GO" id="GO:0005524">
    <property type="term" value="F:ATP binding"/>
    <property type="evidence" value="ECO:0007669"/>
    <property type="project" value="UniProtKB-KW"/>
</dbReference>
<protein>
    <recommendedName>
        <fullName evidence="2">histidine kinase</fullName>
        <ecNumber evidence="2">2.7.13.3</ecNumber>
    </recommendedName>
</protein>
<evidence type="ECO:0000256" key="1">
    <source>
        <dbReference type="ARBA" id="ARBA00000085"/>
    </source>
</evidence>
<dbReference type="InterPro" id="IPR005467">
    <property type="entry name" value="His_kinase_dom"/>
</dbReference>
<evidence type="ECO:0000256" key="3">
    <source>
        <dbReference type="ARBA" id="ARBA00022553"/>
    </source>
</evidence>
<feature type="domain" description="Histidine kinase" evidence="9">
    <location>
        <begin position="183"/>
        <end position="395"/>
    </location>
</feature>
<evidence type="ECO:0000256" key="5">
    <source>
        <dbReference type="ARBA" id="ARBA00022741"/>
    </source>
</evidence>
<dbReference type="GO" id="GO:0007234">
    <property type="term" value="P:osmosensory signaling via phosphorelay pathway"/>
    <property type="evidence" value="ECO:0007669"/>
    <property type="project" value="TreeGrafter"/>
</dbReference>
<dbReference type="CDD" id="cd00082">
    <property type="entry name" value="HisKA"/>
    <property type="match status" value="1"/>
</dbReference>
<reference evidence="10 11" key="1">
    <citation type="journal article" date="2013" name="Genome Announc.">
        <title>Draft Genome Sequence of Arcticibacter svalbardensis Strain MN12-7T, a Member of the Family Sphingobacteriaceae Isolated from an Arctic Soil Sample.</title>
        <authorList>
            <person name="Shivaji S."/>
            <person name="Ara S."/>
            <person name="Prasad S."/>
            <person name="Manasa B.P."/>
            <person name="Begum Z."/>
            <person name="Singh A."/>
            <person name="Kumar Pinnaka A."/>
        </authorList>
    </citation>
    <scope>NUCLEOTIDE SEQUENCE [LARGE SCALE GENOMIC DNA]</scope>
    <source>
        <strain evidence="10 11">MN12-7</strain>
    </source>
</reference>